<protein>
    <submittedName>
        <fullName evidence="2">Uncharacterized protein</fullName>
    </submittedName>
</protein>
<evidence type="ECO:0000256" key="1">
    <source>
        <dbReference type="SAM" id="Phobius"/>
    </source>
</evidence>
<dbReference type="AlphaFoldDB" id="A0AAD6MFZ2"/>
<dbReference type="Proteomes" id="UP001164929">
    <property type="component" value="Chromosome 9"/>
</dbReference>
<sequence>MAFVKESKKCFYELLGHLLVQFASILVVLLSTEVINTPIPTDLSHRALVL</sequence>
<proteinExistence type="predicted"/>
<reference evidence="2" key="1">
    <citation type="journal article" date="2023" name="Mol. Ecol. Resour.">
        <title>Chromosome-level genome assembly of a triploid poplar Populus alba 'Berolinensis'.</title>
        <authorList>
            <person name="Chen S."/>
            <person name="Yu Y."/>
            <person name="Wang X."/>
            <person name="Wang S."/>
            <person name="Zhang T."/>
            <person name="Zhou Y."/>
            <person name="He R."/>
            <person name="Meng N."/>
            <person name="Wang Y."/>
            <person name="Liu W."/>
            <person name="Liu Z."/>
            <person name="Liu J."/>
            <person name="Guo Q."/>
            <person name="Huang H."/>
            <person name="Sederoff R.R."/>
            <person name="Wang G."/>
            <person name="Qu G."/>
            <person name="Chen S."/>
        </authorList>
    </citation>
    <scope>NUCLEOTIDE SEQUENCE</scope>
    <source>
        <strain evidence="2">SC-2020</strain>
    </source>
</reference>
<keyword evidence="3" id="KW-1185">Reference proteome</keyword>
<evidence type="ECO:0000313" key="2">
    <source>
        <dbReference type="EMBL" id="KAJ6984836.1"/>
    </source>
</evidence>
<keyword evidence="1" id="KW-0812">Transmembrane</keyword>
<feature type="transmembrane region" description="Helical" evidence="1">
    <location>
        <begin position="12"/>
        <end position="31"/>
    </location>
</feature>
<evidence type="ECO:0000313" key="3">
    <source>
        <dbReference type="Proteomes" id="UP001164929"/>
    </source>
</evidence>
<gene>
    <name evidence="2" type="ORF">NC653_022971</name>
</gene>
<name>A0AAD6MFZ2_9ROSI</name>
<keyword evidence="1" id="KW-1133">Transmembrane helix</keyword>
<comment type="caution">
    <text evidence="2">The sequence shown here is derived from an EMBL/GenBank/DDBJ whole genome shotgun (WGS) entry which is preliminary data.</text>
</comment>
<organism evidence="2 3">
    <name type="scientific">Populus alba x Populus x berolinensis</name>
    <dbReference type="NCBI Taxonomy" id="444605"/>
    <lineage>
        <taxon>Eukaryota</taxon>
        <taxon>Viridiplantae</taxon>
        <taxon>Streptophyta</taxon>
        <taxon>Embryophyta</taxon>
        <taxon>Tracheophyta</taxon>
        <taxon>Spermatophyta</taxon>
        <taxon>Magnoliopsida</taxon>
        <taxon>eudicotyledons</taxon>
        <taxon>Gunneridae</taxon>
        <taxon>Pentapetalae</taxon>
        <taxon>rosids</taxon>
        <taxon>fabids</taxon>
        <taxon>Malpighiales</taxon>
        <taxon>Salicaceae</taxon>
        <taxon>Saliceae</taxon>
        <taxon>Populus</taxon>
    </lineage>
</organism>
<accession>A0AAD6MFZ2</accession>
<keyword evidence="1" id="KW-0472">Membrane</keyword>
<dbReference type="EMBL" id="JAQIZT010000009">
    <property type="protein sequence ID" value="KAJ6984836.1"/>
    <property type="molecule type" value="Genomic_DNA"/>
</dbReference>